<dbReference type="GO" id="GO:0004497">
    <property type="term" value="F:monooxygenase activity"/>
    <property type="evidence" value="ECO:0007669"/>
    <property type="project" value="InterPro"/>
</dbReference>
<evidence type="ECO:0000256" key="2">
    <source>
        <dbReference type="ARBA" id="ARBA00010617"/>
    </source>
</evidence>
<name>A0A6A6ENA6_9PEZI</name>
<evidence type="ECO:0000256" key="4">
    <source>
        <dbReference type="ARBA" id="ARBA00022723"/>
    </source>
</evidence>
<dbReference type="SUPFAM" id="SSF48264">
    <property type="entry name" value="Cytochrome P450"/>
    <property type="match status" value="1"/>
</dbReference>
<dbReference type="InterPro" id="IPR050121">
    <property type="entry name" value="Cytochrome_P450_monoxygenase"/>
</dbReference>
<evidence type="ECO:0000256" key="1">
    <source>
        <dbReference type="ARBA" id="ARBA00001971"/>
    </source>
</evidence>
<gene>
    <name evidence="6" type="ORF">K469DRAFT_697211</name>
</gene>
<keyword evidence="5" id="KW-0408">Iron</keyword>
<dbReference type="Pfam" id="PF00067">
    <property type="entry name" value="p450"/>
    <property type="match status" value="1"/>
</dbReference>
<dbReference type="AlphaFoldDB" id="A0A6A6ENA6"/>
<evidence type="ECO:0000256" key="3">
    <source>
        <dbReference type="ARBA" id="ARBA00022617"/>
    </source>
</evidence>
<dbReference type="OrthoDB" id="1470350at2759"/>
<keyword evidence="7" id="KW-1185">Reference proteome</keyword>
<dbReference type="GO" id="GO:0005506">
    <property type="term" value="F:iron ion binding"/>
    <property type="evidence" value="ECO:0007669"/>
    <property type="project" value="InterPro"/>
</dbReference>
<sequence>MSKKGMDANAVLLVQPGSETTATTLTALTYSLIKDPEVVAKLEVEVRGAFKSNENIKIEEVSNLSYVEACFKEWLRYFPAVPTGLPRRVCGCSSAVVPGTVFDKNLACLEMRFTLAKMVWNFDWELMPESENWVKDCKLYMIWEKPPLMVRLSRSMEQRVEVEVVVKIGRQRL</sequence>
<evidence type="ECO:0000313" key="7">
    <source>
        <dbReference type="Proteomes" id="UP000800200"/>
    </source>
</evidence>
<reference evidence="6" key="1">
    <citation type="journal article" date="2020" name="Stud. Mycol.">
        <title>101 Dothideomycetes genomes: a test case for predicting lifestyles and emergence of pathogens.</title>
        <authorList>
            <person name="Haridas S."/>
            <person name="Albert R."/>
            <person name="Binder M."/>
            <person name="Bloem J."/>
            <person name="Labutti K."/>
            <person name="Salamov A."/>
            <person name="Andreopoulos B."/>
            <person name="Baker S."/>
            <person name="Barry K."/>
            <person name="Bills G."/>
            <person name="Bluhm B."/>
            <person name="Cannon C."/>
            <person name="Castanera R."/>
            <person name="Culley D."/>
            <person name="Daum C."/>
            <person name="Ezra D."/>
            <person name="Gonzalez J."/>
            <person name="Henrissat B."/>
            <person name="Kuo A."/>
            <person name="Liang C."/>
            <person name="Lipzen A."/>
            <person name="Lutzoni F."/>
            <person name="Magnuson J."/>
            <person name="Mondo S."/>
            <person name="Nolan M."/>
            <person name="Ohm R."/>
            <person name="Pangilinan J."/>
            <person name="Park H.-J."/>
            <person name="Ramirez L."/>
            <person name="Alfaro M."/>
            <person name="Sun H."/>
            <person name="Tritt A."/>
            <person name="Yoshinaga Y."/>
            <person name="Zwiers L.-H."/>
            <person name="Turgeon B."/>
            <person name="Goodwin S."/>
            <person name="Spatafora J."/>
            <person name="Crous P."/>
            <person name="Grigoriev I."/>
        </authorList>
    </citation>
    <scope>NUCLEOTIDE SEQUENCE</scope>
    <source>
        <strain evidence="6">CBS 207.26</strain>
    </source>
</reference>
<keyword evidence="3" id="KW-0349">Heme</keyword>
<evidence type="ECO:0000256" key="5">
    <source>
        <dbReference type="ARBA" id="ARBA00023004"/>
    </source>
</evidence>
<dbReference type="InterPro" id="IPR001128">
    <property type="entry name" value="Cyt_P450"/>
</dbReference>
<dbReference type="EMBL" id="ML994617">
    <property type="protein sequence ID" value="KAF2191560.1"/>
    <property type="molecule type" value="Genomic_DNA"/>
</dbReference>
<dbReference type="Gene3D" id="1.10.630.10">
    <property type="entry name" value="Cytochrome P450"/>
    <property type="match status" value="2"/>
</dbReference>
<accession>A0A6A6ENA6</accession>
<dbReference type="Proteomes" id="UP000800200">
    <property type="component" value="Unassembled WGS sequence"/>
</dbReference>
<evidence type="ECO:0000313" key="6">
    <source>
        <dbReference type="EMBL" id="KAF2191560.1"/>
    </source>
</evidence>
<keyword evidence="4" id="KW-0479">Metal-binding</keyword>
<proteinExistence type="inferred from homology"/>
<dbReference type="GO" id="GO:0020037">
    <property type="term" value="F:heme binding"/>
    <property type="evidence" value="ECO:0007669"/>
    <property type="project" value="InterPro"/>
</dbReference>
<organism evidence="6 7">
    <name type="scientific">Zopfia rhizophila CBS 207.26</name>
    <dbReference type="NCBI Taxonomy" id="1314779"/>
    <lineage>
        <taxon>Eukaryota</taxon>
        <taxon>Fungi</taxon>
        <taxon>Dikarya</taxon>
        <taxon>Ascomycota</taxon>
        <taxon>Pezizomycotina</taxon>
        <taxon>Dothideomycetes</taxon>
        <taxon>Dothideomycetes incertae sedis</taxon>
        <taxon>Zopfiaceae</taxon>
        <taxon>Zopfia</taxon>
    </lineage>
</organism>
<protein>
    <submittedName>
        <fullName evidence="6">Cytochrome P450</fullName>
    </submittedName>
</protein>
<dbReference type="PANTHER" id="PTHR24305:SF210">
    <property type="entry name" value="CYTOCHROME P450 MONOOXYGENASE ASQL-RELATED"/>
    <property type="match status" value="1"/>
</dbReference>
<comment type="similarity">
    <text evidence="2">Belongs to the cytochrome P450 family.</text>
</comment>
<comment type="cofactor">
    <cofactor evidence="1">
        <name>heme</name>
        <dbReference type="ChEBI" id="CHEBI:30413"/>
    </cofactor>
</comment>
<dbReference type="PANTHER" id="PTHR24305">
    <property type="entry name" value="CYTOCHROME P450"/>
    <property type="match status" value="1"/>
</dbReference>
<dbReference type="InterPro" id="IPR036396">
    <property type="entry name" value="Cyt_P450_sf"/>
</dbReference>
<dbReference type="GO" id="GO:0016705">
    <property type="term" value="F:oxidoreductase activity, acting on paired donors, with incorporation or reduction of molecular oxygen"/>
    <property type="evidence" value="ECO:0007669"/>
    <property type="project" value="InterPro"/>
</dbReference>